<reference evidence="14 15" key="1">
    <citation type="submission" date="2018-08" db="EMBL/GenBank/DDBJ databases">
        <title>A genome reference for cultivated species of the human gut microbiota.</title>
        <authorList>
            <person name="Zou Y."/>
            <person name="Xue W."/>
            <person name="Luo G."/>
        </authorList>
    </citation>
    <scope>NUCLEOTIDE SEQUENCE [LARGE SCALE GENOMIC DNA]</scope>
    <source>
        <strain evidence="14 15">AF48-16</strain>
    </source>
</reference>
<evidence type="ECO:0000256" key="3">
    <source>
        <dbReference type="ARBA" id="ARBA00022448"/>
    </source>
</evidence>
<accession>A0A415EW18</accession>
<keyword evidence="3" id="KW-0813">Transport</keyword>
<evidence type="ECO:0000256" key="10">
    <source>
        <dbReference type="ARBA" id="ARBA00023136"/>
    </source>
</evidence>
<organism evidence="14 15">
    <name type="scientific">Enterococcus casseliflavus</name>
    <name type="common">Enterococcus flavescens</name>
    <dbReference type="NCBI Taxonomy" id="37734"/>
    <lineage>
        <taxon>Bacteria</taxon>
        <taxon>Bacillati</taxon>
        <taxon>Bacillota</taxon>
        <taxon>Bacilli</taxon>
        <taxon>Lactobacillales</taxon>
        <taxon>Enterococcaceae</taxon>
        <taxon>Enterococcus</taxon>
    </lineage>
</organism>
<keyword evidence="8 13" id="KW-1133">Transmembrane helix</keyword>
<keyword evidence="9" id="KW-0406">Ion transport</keyword>
<protein>
    <submittedName>
        <fullName evidence="14">DUF1211 domain-containing protein</fullName>
    </submittedName>
</protein>
<evidence type="ECO:0000256" key="4">
    <source>
        <dbReference type="ARBA" id="ARBA00022538"/>
    </source>
</evidence>
<evidence type="ECO:0000313" key="14">
    <source>
        <dbReference type="EMBL" id="RHK07502.1"/>
    </source>
</evidence>
<gene>
    <name evidence="14" type="ORF">DW084_04455</name>
</gene>
<evidence type="ECO:0000256" key="7">
    <source>
        <dbReference type="ARBA" id="ARBA00022958"/>
    </source>
</evidence>
<dbReference type="EMBL" id="QRMZ01000004">
    <property type="protein sequence ID" value="RHK07502.1"/>
    <property type="molecule type" value="Genomic_DNA"/>
</dbReference>
<name>A0A415EW18_ENTCA</name>
<keyword evidence="7" id="KW-0630">Potassium</keyword>
<keyword evidence="6" id="KW-0631">Potassium channel</keyword>
<keyword evidence="11" id="KW-0407">Ion channel</keyword>
<evidence type="ECO:0000256" key="12">
    <source>
        <dbReference type="ARBA" id="ARBA00034430"/>
    </source>
</evidence>
<evidence type="ECO:0000256" key="2">
    <source>
        <dbReference type="ARBA" id="ARBA00006920"/>
    </source>
</evidence>
<evidence type="ECO:0000256" key="13">
    <source>
        <dbReference type="SAM" id="Phobius"/>
    </source>
</evidence>
<keyword evidence="5 13" id="KW-0812">Transmembrane</keyword>
<proteinExistence type="inferred from homology"/>
<evidence type="ECO:0000256" key="6">
    <source>
        <dbReference type="ARBA" id="ARBA00022826"/>
    </source>
</evidence>
<dbReference type="OrthoDB" id="7626281at2"/>
<dbReference type="AlphaFoldDB" id="A0A415EW18"/>
<feature type="transmembrane region" description="Helical" evidence="13">
    <location>
        <begin position="150"/>
        <end position="183"/>
    </location>
</feature>
<comment type="catalytic activity">
    <reaction evidence="12">
        <text>K(+)(in) = K(+)(out)</text>
        <dbReference type="Rhea" id="RHEA:29463"/>
        <dbReference type="ChEBI" id="CHEBI:29103"/>
    </reaction>
</comment>
<keyword evidence="4" id="KW-0633">Potassium transport</keyword>
<dbReference type="GO" id="GO:0016020">
    <property type="term" value="C:membrane"/>
    <property type="evidence" value="ECO:0007669"/>
    <property type="project" value="UniProtKB-SubCell"/>
</dbReference>
<dbReference type="PANTHER" id="PTHR31462:SF5">
    <property type="entry name" value="ENDOSOMAL_LYSOSOMAL PROTON CHANNEL TMEM175"/>
    <property type="match status" value="1"/>
</dbReference>
<evidence type="ECO:0000313" key="15">
    <source>
        <dbReference type="Proteomes" id="UP000286288"/>
    </source>
</evidence>
<evidence type="ECO:0000256" key="5">
    <source>
        <dbReference type="ARBA" id="ARBA00022692"/>
    </source>
</evidence>
<comment type="caution">
    <text evidence="14">The sequence shown here is derived from an EMBL/GenBank/DDBJ whole genome shotgun (WGS) entry which is preliminary data.</text>
</comment>
<evidence type="ECO:0000256" key="8">
    <source>
        <dbReference type="ARBA" id="ARBA00022989"/>
    </source>
</evidence>
<comment type="subcellular location">
    <subcellularLocation>
        <location evidence="1">Membrane</location>
        <topology evidence="1">Multi-pass membrane protein</topology>
    </subcellularLocation>
</comment>
<feature type="transmembrane region" description="Helical" evidence="13">
    <location>
        <begin position="82"/>
        <end position="102"/>
    </location>
</feature>
<dbReference type="GO" id="GO:0015252">
    <property type="term" value="F:proton channel activity"/>
    <property type="evidence" value="ECO:0007669"/>
    <property type="project" value="InterPro"/>
</dbReference>
<feature type="transmembrane region" description="Helical" evidence="13">
    <location>
        <begin position="108"/>
        <end position="129"/>
    </location>
</feature>
<evidence type="ECO:0000256" key="9">
    <source>
        <dbReference type="ARBA" id="ARBA00023065"/>
    </source>
</evidence>
<dbReference type="Proteomes" id="UP000286288">
    <property type="component" value="Unassembled WGS sequence"/>
</dbReference>
<comment type="similarity">
    <text evidence="2">Belongs to the TMEM175 family.</text>
</comment>
<feature type="transmembrane region" description="Helical" evidence="13">
    <location>
        <begin position="45"/>
        <end position="61"/>
    </location>
</feature>
<evidence type="ECO:0000256" key="1">
    <source>
        <dbReference type="ARBA" id="ARBA00004141"/>
    </source>
</evidence>
<sequence>MYMSKNRIEAFTDAVIAIVMTLLVLELHQPEGDTFASFLGVEQQFIIYLISFVMLAIYWNNHHHLFQVVSKIDGWTLWANHLLILALTLFPFVTSWVSRYPVALAPQLLYGAVILLTDFSYFLVGKSLVRANPDNQAIVELFRGYKKLYFTLFINVLALLLGWLIHPLFIITLDSLVLLLWVIPEKKVEAFLKQ</sequence>
<dbReference type="GO" id="GO:0005267">
    <property type="term" value="F:potassium channel activity"/>
    <property type="evidence" value="ECO:0007669"/>
    <property type="project" value="UniProtKB-KW"/>
</dbReference>
<dbReference type="InterPro" id="IPR010617">
    <property type="entry name" value="TMEM175-like"/>
</dbReference>
<dbReference type="Pfam" id="PF06736">
    <property type="entry name" value="TMEM175"/>
    <property type="match status" value="1"/>
</dbReference>
<keyword evidence="10 13" id="KW-0472">Membrane</keyword>
<evidence type="ECO:0000256" key="11">
    <source>
        <dbReference type="ARBA" id="ARBA00023303"/>
    </source>
</evidence>
<feature type="transmembrane region" description="Helical" evidence="13">
    <location>
        <begin position="7"/>
        <end position="25"/>
    </location>
</feature>
<dbReference type="PANTHER" id="PTHR31462">
    <property type="entry name" value="ENDOSOMAL/LYSOSOMAL POTASSIUM CHANNEL TMEM175"/>
    <property type="match status" value="1"/>
</dbReference>